<sequence>MFRILDLLQAGWYRNDWLRERFVSMCRDPDVQRLTWEAYMNKELVTAQPEAHLRLFFANVGNVVTARFGKRPSPPANDQSVAGSGAAIARSIA</sequence>
<dbReference type="OrthoDB" id="417034at2"/>
<proteinExistence type="predicted"/>
<comment type="caution">
    <text evidence="2">The sequence shown here is derived from an EMBL/GenBank/DDBJ whole genome shotgun (WGS) entry which is preliminary data.</text>
</comment>
<dbReference type="EMBL" id="RCZK01000003">
    <property type="protein sequence ID" value="TPG13652.1"/>
    <property type="molecule type" value="Genomic_DNA"/>
</dbReference>
<feature type="compositionally biased region" description="Low complexity" evidence="1">
    <location>
        <begin position="82"/>
        <end position="93"/>
    </location>
</feature>
<reference evidence="2 3" key="1">
    <citation type="journal article" date="2019" name="Environ. Microbiol.">
        <title>Species interactions and distinct microbial communities in high Arctic permafrost affected cryosols are associated with the CH4 and CO2 gas fluxes.</title>
        <authorList>
            <person name="Altshuler I."/>
            <person name="Hamel J."/>
            <person name="Turney S."/>
            <person name="Magnuson E."/>
            <person name="Levesque R."/>
            <person name="Greer C."/>
            <person name="Whyte L.G."/>
        </authorList>
    </citation>
    <scope>NUCLEOTIDE SEQUENCE [LARGE SCALE GENOMIC DNA]</scope>
    <source>
        <strain evidence="2 3">S5.1</strain>
    </source>
</reference>
<evidence type="ECO:0000313" key="2">
    <source>
        <dbReference type="EMBL" id="TPG13652.1"/>
    </source>
</evidence>
<feature type="region of interest" description="Disordered" evidence="1">
    <location>
        <begin position="70"/>
        <end position="93"/>
    </location>
</feature>
<name>A0A502CLM0_9SPHN</name>
<gene>
    <name evidence="2" type="ORF">EAH84_05600</name>
</gene>
<accession>A0A502CLM0</accession>
<keyword evidence="3" id="KW-1185">Reference proteome</keyword>
<protein>
    <submittedName>
        <fullName evidence="2">Uncharacterized protein</fullName>
    </submittedName>
</protein>
<evidence type="ECO:0000313" key="3">
    <source>
        <dbReference type="Proteomes" id="UP000318413"/>
    </source>
</evidence>
<dbReference type="AlphaFoldDB" id="A0A502CLM0"/>
<evidence type="ECO:0000256" key="1">
    <source>
        <dbReference type="SAM" id="MobiDB-lite"/>
    </source>
</evidence>
<organism evidence="2 3">
    <name type="scientific">Sphingomonas oligophenolica</name>
    <dbReference type="NCBI Taxonomy" id="301154"/>
    <lineage>
        <taxon>Bacteria</taxon>
        <taxon>Pseudomonadati</taxon>
        <taxon>Pseudomonadota</taxon>
        <taxon>Alphaproteobacteria</taxon>
        <taxon>Sphingomonadales</taxon>
        <taxon>Sphingomonadaceae</taxon>
        <taxon>Sphingomonas</taxon>
    </lineage>
</organism>
<dbReference type="RefSeq" id="WP_140869012.1">
    <property type="nucleotide sequence ID" value="NZ_RCZK01000003.1"/>
</dbReference>
<dbReference type="Proteomes" id="UP000318413">
    <property type="component" value="Unassembled WGS sequence"/>
</dbReference>